<feature type="transmembrane region" description="Helical" evidence="1">
    <location>
        <begin position="110"/>
        <end position="133"/>
    </location>
</feature>
<organism evidence="2 4">
    <name type="scientific">Adineta ricciae</name>
    <name type="common">Rotifer</name>
    <dbReference type="NCBI Taxonomy" id="249248"/>
    <lineage>
        <taxon>Eukaryota</taxon>
        <taxon>Metazoa</taxon>
        <taxon>Spiralia</taxon>
        <taxon>Gnathifera</taxon>
        <taxon>Rotifera</taxon>
        <taxon>Eurotatoria</taxon>
        <taxon>Bdelloidea</taxon>
        <taxon>Adinetida</taxon>
        <taxon>Adinetidae</taxon>
        <taxon>Adineta</taxon>
    </lineage>
</organism>
<protein>
    <recommendedName>
        <fullName evidence="5">Transmembrane protein</fullName>
    </recommendedName>
</protein>
<dbReference type="EMBL" id="CAJNOJ010000057">
    <property type="protein sequence ID" value="CAF0984947.1"/>
    <property type="molecule type" value="Genomic_DNA"/>
</dbReference>
<accession>A0A814BUC7</accession>
<evidence type="ECO:0000313" key="2">
    <source>
        <dbReference type="EMBL" id="CAF0934152.1"/>
    </source>
</evidence>
<keyword evidence="1" id="KW-0472">Membrane</keyword>
<gene>
    <name evidence="3" type="ORF">EDS130_LOCUS14074</name>
    <name evidence="2" type="ORF">XAT740_LOCUS9748</name>
</gene>
<dbReference type="Proteomes" id="UP000663852">
    <property type="component" value="Unassembled WGS sequence"/>
</dbReference>
<evidence type="ECO:0000313" key="3">
    <source>
        <dbReference type="EMBL" id="CAF0984947.1"/>
    </source>
</evidence>
<name>A0A814BUC7_ADIRI</name>
<evidence type="ECO:0000256" key="1">
    <source>
        <dbReference type="SAM" id="Phobius"/>
    </source>
</evidence>
<dbReference type="Proteomes" id="UP000663828">
    <property type="component" value="Unassembled WGS sequence"/>
</dbReference>
<sequence length="185" mass="21128">MHLPSYFKRKERRTTKAAALIARELNTLYHGIIVIIVMVVLSSLSIAALVIGLLKRNECPIQPWVPRWLIIFGSVGLGGCTLFVIMAIVKMTCCHSEKHCEIENCFMCGGCLMLILFLYFFAWMITGSVWVFAIRSRVQFEHPLEANYCQKLLDVVLQYSKYVTPQSKLDFTSFLSQLFPQSPIL</sequence>
<dbReference type="PANTHER" id="PTHR33444:SF7">
    <property type="entry name" value="TRANSMEMBRANE PROTEIN 272"/>
    <property type="match status" value="1"/>
</dbReference>
<dbReference type="InterPro" id="IPR040350">
    <property type="entry name" value="TMEM272"/>
</dbReference>
<reference evidence="2" key="1">
    <citation type="submission" date="2021-02" db="EMBL/GenBank/DDBJ databases">
        <authorList>
            <person name="Nowell W R."/>
        </authorList>
    </citation>
    <scope>NUCLEOTIDE SEQUENCE</scope>
</reference>
<feature type="transmembrane region" description="Helical" evidence="1">
    <location>
        <begin position="66"/>
        <end position="89"/>
    </location>
</feature>
<feature type="transmembrane region" description="Helical" evidence="1">
    <location>
        <begin position="28"/>
        <end position="54"/>
    </location>
</feature>
<keyword evidence="4" id="KW-1185">Reference proteome</keyword>
<keyword evidence="1" id="KW-1133">Transmembrane helix</keyword>
<comment type="caution">
    <text evidence="2">The sequence shown here is derived from an EMBL/GenBank/DDBJ whole genome shotgun (WGS) entry which is preliminary data.</text>
</comment>
<dbReference type="OrthoDB" id="6157510at2759"/>
<dbReference type="AlphaFoldDB" id="A0A814BUC7"/>
<proteinExistence type="predicted"/>
<keyword evidence="1" id="KW-0812">Transmembrane</keyword>
<evidence type="ECO:0000313" key="4">
    <source>
        <dbReference type="Proteomes" id="UP000663828"/>
    </source>
</evidence>
<evidence type="ECO:0008006" key="5">
    <source>
        <dbReference type="Google" id="ProtNLM"/>
    </source>
</evidence>
<dbReference type="EMBL" id="CAJNOR010000506">
    <property type="protein sequence ID" value="CAF0934152.1"/>
    <property type="molecule type" value="Genomic_DNA"/>
</dbReference>
<dbReference type="PANTHER" id="PTHR33444">
    <property type="entry name" value="SI:DKEY-19B23.12-RELATED"/>
    <property type="match status" value="1"/>
</dbReference>